<comment type="caution">
    <text evidence="3">The sequence shown here is derived from an EMBL/GenBank/DDBJ whole genome shotgun (WGS) entry which is preliminary data.</text>
</comment>
<dbReference type="RefSeq" id="WP_163959999.1">
    <property type="nucleotide sequence ID" value="NZ_JAAIVB010000007.1"/>
</dbReference>
<evidence type="ECO:0000256" key="2">
    <source>
        <dbReference type="SAM" id="SignalP"/>
    </source>
</evidence>
<feature type="signal peptide" evidence="2">
    <location>
        <begin position="1"/>
        <end position="21"/>
    </location>
</feature>
<keyword evidence="2" id="KW-0732">Signal</keyword>
<proteinExistence type="predicted"/>
<dbReference type="Gene3D" id="2.60.40.420">
    <property type="entry name" value="Cupredoxins - blue copper proteins"/>
    <property type="match status" value="1"/>
</dbReference>
<keyword evidence="4" id="KW-1185">Reference proteome</keyword>
<name>A0A6B3SLW4_9BURK</name>
<organism evidence="3 4">
    <name type="scientific">Noviherbaspirillum galbum</name>
    <dbReference type="NCBI Taxonomy" id="2709383"/>
    <lineage>
        <taxon>Bacteria</taxon>
        <taxon>Pseudomonadati</taxon>
        <taxon>Pseudomonadota</taxon>
        <taxon>Betaproteobacteria</taxon>
        <taxon>Burkholderiales</taxon>
        <taxon>Oxalobacteraceae</taxon>
        <taxon>Noviherbaspirillum</taxon>
    </lineage>
</organism>
<accession>A0A6B3SLW4</accession>
<protein>
    <submittedName>
        <fullName evidence="3">Methylamine utilization protein</fullName>
    </submittedName>
</protein>
<dbReference type="InterPro" id="IPR008972">
    <property type="entry name" value="Cupredoxin"/>
</dbReference>
<dbReference type="SUPFAM" id="SSF49503">
    <property type="entry name" value="Cupredoxins"/>
    <property type="match status" value="1"/>
</dbReference>
<dbReference type="EMBL" id="JAAIVB010000007">
    <property type="protein sequence ID" value="NEX59646.1"/>
    <property type="molecule type" value="Genomic_DNA"/>
</dbReference>
<dbReference type="CDD" id="cd04221">
    <property type="entry name" value="MauL"/>
    <property type="match status" value="1"/>
</dbReference>
<evidence type="ECO:0000313" key="4">
    <source>
        <dbReference type="Proteomes" id="UP000482155"/>
    </source>
</evidence>
<gene>
    <name evidence="3" type="ORF">G3574_01015</name>
</gene>
<evidence type="ECO:0000313" key="3">
    <source>
        <dbReference type="EMBL" id="NEX59646.1"/>
    </source>
</evidence>
<comment type="subcellular location">
    <subcellularLocation>
        <location evidence="1">Periplasm</location>
    </subcellularLocation>
</comment>
<reference evidence="3 4" key="1">
    <citation type="submission" date="2020-02" db="EMBL/GenBank/DDBJ databases">
        <authorList>
            <person name="Kim M.K."/>
        </authorList>
    </citation>
    <scope>NUCLEOTIDE SEQUENCE [LARGE SCALE GENOMIC DNA]</scope>
    <source>
        <strain evidence="3 4">17J57-3</strain>
    </source>
</reference>
<feature type="chain" id="PRO_5025502656" evidence="2">
    <location>
        <begin position="22"/>
        <end position="204"/>
    </location>
</feature>
<sequence>MNRLTSFLGAALALASSFVHAAALTVQVTDSAGRPLADAAVYAEPASGAVLAKSGKAVDIEQKARKFMPLVTVVQTGSDIAFPNNDTVRHHVYSVSPAKPFDIKLYSGQPASPIHFDKPGTVVIGCNIHDQMLAYVHVVSTPWYAKTDASGVARIDGLPAGKYELKGWHYSLPLNTSLPGQHLNMGAADMTAAVQVNVKTPGAN</sequence>
<dbReference type="GO" id="GO:0042597">
    <property type="term" value="C:periplasmic space"/>
    <property type="evidence" value="ECO:0007669"/>
    <property type="project" value="UniProtKB-SubCell"/>
</dbReference>
<evidence type="ECO:0000256" key="1">
    <source>
        <dbReference type="ARBA" id="ARBA00004418"/>
    </source>
</evidence>
<dbReference type="Proteomes" id="UP000482155">
    <property type="component" value="Unassembled WGS sequence"/>
</dbReference>
<dbReference type="InterPro" id="IPR034242">
    <property type="entry name" value="MauL"/>
</dbReference>
<dbReference type="AlphaFoldDB" id="A0A6B3SLW4"/>